<feature type="transmembrane region" description="Helical" evidence="2">
    <location>
        <begin position="56"/>
        <end position="74"/>
    </location>
</feature>
<keyword evidence="2" id="KW-1133">Transmembrane helix</keyword>
<sequence length="210" mass="23615">MDADATIQTVAAVPWYQITATTLRYIAKGLYYTVLLPIVKLLLLVYSLLRFILSPFIAVGHVLLQLLLIPWRIAAKFEAVWYYIGCAILVGLVSALILHGILKVFVLVLRLDHPPKPKPKPMPKAKDKPAVGHDVKSYRKARDKKRREAEKEQQELETRARALASSPLLKDALRKMAAKEAAKESHSPRSRSQLSLLDQTIIEQSAEEDS</sequence>
<feature type="compositionally biased region" description="Basic and acidic residues" evidence="1">
    <location>
        <begin position="124"/>
        <end position="137"/>
    </location>
</feature>
<feature type="compositionally biased region" description="Basic and acidic residues" evidence="1">
    <location>
        <begin position="146"/>
        <end position="160"/>
    </location>
</feature>
<evidence type="ECO:0000256" key="2">
    <source>
        <dbReference type="SAM" id="Phobius"/>
    </source>
</evidence>
<dbReference type="EMBL" id="JAVRRJ010000002">
    <property type="protein sequence ID" value="KAK5088979.1"/>
    <property type="molecule type" value="Genomic_DNA"/>
</dbReference>
<keyword evidence="2" id="KW-0472">Membrane</keyword>
<feature type="region of interest" description="Disordered" evidence="1">
    <location>
        <begin position="175"/>
        <end position="210"/>
    </location>
</feature>
<protein>
    <submittedName>
        <fullName evidence="3">Uncharacterized protein</fullName>
    </submittedName>
</protein>
<reference evidence="3 4" key="1">
    <citation type="submission" date="2023-08" db="EMBL/GenBank/DDBJ databases">
        <title>Black Yeasts Isolated from many extreme environments.</title>
        <authorList>
            <person name="Coleine C."/>
            <person name="Stajich J.E."/>
            <person name="Selbmann L."/>
        </authorList>
    </citation>
    <scope>NUCLEOTIDE SEQUENCE [LARGE SCALE GENOMIC DNA]</scope>
    <source>
        <strain evidence="3 4">CCFEE 5910</strain>
    </source>
</reference>
<feature type="compositionally biased region" description="Basic and acidic residues" evidence="1">
    <location>
        <begin position="175"/>
        <end position="187"/>
    </location>
</feature>
<dbReference type="Proteomes" id="UP001309876">
    <property type="component" value="Unassembled WGS sequence"/>
</dbReference>
<evidence type="ECO:0000313" key="4">
    <source>
        <dbReference type="Proteomes" id="UP001309876"/>
    </source>
</evidence>
<evidence type="ECO:0000313" key="3">
    <source>
        <dbReference type="EMBL" id="KAK5088979.1"/>
    </source>
</evidence>
<accession>A0AAN7YJR5</accession>
<feature type="transmembrane region" description="Helical" evidence="2">
    <location>
        <begin position="30"/>
        <end position="49"/>
    </location>
</feature>
<gene>
    <name evidence="3" type="ORF">LTR05_003203</name>
</gene>
<name>A0AAN7YJR5_9EURO</name>
<evidence type="ECO:0000256" key="1">
    <source>
        <dbReference type="SAM" id="MobiDB-lite"/>
    </source>
</evidence>
<comment type="caution">
    <text evidence="3">The sequence shown here is derived from an EMBL/GenBank/DDBJ whole genome shotgun (WGS) entry which is preliminary data.</text>
</comment>
<feature type="transmembrane region" description="Helical" evidence="2">
    <location>
        <begin position="80"/>
        <end position="109"/>
    </location>
</feature>
<organism evidence="3 4">
    <name type="scientific">Lithohypha guttulata</name>
    <dbReference type="NCBI Taxonomy" id="1690604"/>
    <lineage>
        <taxon>Eukaryota</taxon>
        <taxon>Fungi</taxon>
        <taxon>Dikarya</taxon>
        <taxon>Ascomycota</taxon>
        <taxon>Pezizomycotina</taxon>
        <taxon>Eurotiomycetes</taxon>
        <taxon>Chaetothyriomycetidae</taxon>
        <taxon>Chaetothyriales</taxon>
        <taxon>Trichomeriaceae</taxon>
        <taxon>Lithohypha</taxon>
    </lineage>
</organism>
<keyword evidence="4" id="KW-1185">Reference proteome</keyword>
<proteinExistence type="predicted"/>
<feature type="compositionally biased region" description="Polar residues" evidence="1">
    <location>
        <begin position="190"/>
        <end position="203"/>
    </location>
</feature>
<keyword evidence="2" id="KW-0812">Transmembrane</keyword>
<dbReference type="AlphaFoldDB" id="A0AAN7YJR5"/>
<feature type="region of interest" description="Disordered" evidence="1">
    <location>
        <begin position="117"/>
        <end position="160"/>
    </location>
</feature>